<name>A0A084INI8_SALHC</name>
<sequence>MGRVKDLNGGDYSRPRDRAPIFRPHDLVHIAPEALQNEAPDWARAVLANGEPVVVRRGWRDGNRLPVGVRGASRDRRHAMQVAPEHICGAVITPESLVESAAPQRAADVPALAALVELRALMTPWAGAWGIGGAVGYELASGVAACHEDSDIDLLLRLLERPDTAALRRLAAQLAELPVRCDLQMETPAGGVALADWLSEAADVLVKSDQGPYLAADPWRRGNL</sequence>
<feature type="domain" description="Phosphoribosyl-dephospho-CoA transferase MdcG N-terminal" evidence="4">
    <location>
        <begin position="23"/>
        <end position="87"/>
    </location>
</feature>
<accession>A0A084INI8</accession>
<evidence type="ECO:0000313" key="6">
    <source>
        <dbReference type="Proteomes" id="UP000028302"/>
    </source>
</evidence>
<dbReference type="Proteomes" id="UP000028302">
    <property type="component" value="Unassembled WGS sequence"/>
</dbReference>
<feature type="domain" description="Phosphoribosyl-dephospho-CoA transferase MdcG C-terminal" evidence="3">
    <location>
        <begin position="104"/>
        <end position="218"/>
    </location>
</feature>
<dbReference type="eggNOG" id="ENOG502Z8NU">
    <property type="taxonomic scope" value="Bacteria"/>
</dbReference>
<organism evidence="5 6">
    <name type="scientific">Salinisphaera hydrothermalis (strain C41B8)</name>
    <dbReference type="NCBI Taxonomy" id="1304275"/>
    <lineage>
        <taxon>Bacteria</taxon>
        <taxon>Pseudomonadati</taxon>
        <taxon>Pseudomonadota</taxon>
        <taxon>Gammaproteobacteria</taxon>
        <taxon>Salinisphaerales</taxon>
        <taxon>Salinisphaeraceae</taxon>
        <taxon>Salinisphaera</taxon>
    </lineage>
</organism>
<protein>
    <submittedName>
        <fullName evidence="5">Phosphoribosyl-dephospho-CoA transferase</fullName>
    </submittedName>
</protein>
<dbReference type="InterPro" id="IPR017557">
    <property type="entry name" value="Holo-ACP_synthase"/>
</dbReference>
<dbReference type="InterPro" id="IPR049180">
    <property type="entry name" value="MdcG_C"/>
</dbReference>
<evidence type="ECO:0000259" key="4">
    <source>
        <dbReference type="Pfam" id="PF20866"/>
    </source>
</evidence>
<dbReference type="NCBIfam" id="NF002332">
    <property type="entry name" value="PRK01293.1"/>
    <property type="match status" value="1"/>
</dbReference>
<dbReference type="NCBIfam" id="TIGR03135">
    <property type="entry name" value="malonate_mdcG"/>
    <property type="match status" value="1"/>
</dbReference>
<dbReference type="Pfam" id="PF20866">
    <property type="entry name" value="MdcG_N"/>
    <property type="match status" value="1"/>
</dbReference>
<reference evidence="5 6" key="1">
    <citation type="submission" date="2013-03" db="EMBL/GenBank/DDBJ databases">
        <title>Salinisphaera hydrothermalis C41B8 Genome Sequencing.</title>
        <authorList>
            <person name="Li C."/>
            <person name="Lai Q."/>
            <person name="Shao Z."/>
        </authorList>
    </citation>
    <scope>NUCLEOTIDE SEQUENCE [LARGE SCALE GENOMIC DNA]</scope>
    <source>
        <strain evidence="5 6">C41B8</strain>
    </source>
</reference>
<comment type="caution">
    <text evidence="5">The sequence shown here is derived from an EMBL/GenBank/DDBJ whole genome shotgun (WGS) entry which is preliminary data.</text>
</comment>
<evidence type="ECO:0000259" key="3">
    <source>
        <dbReference type="Pfam" id="PF10620"/>
    </source>
</evidence>
<dbReference type="Pfam" id="PF10620">
    <property type="entry name" value="MdcG"/>
    <property type="match status" value="1"/>
</dbReference>
<keyword evidence="6" id="KW-1185">Reference proteome</keyword>
<dbReference type="RefSeq" id="WP_051883119.1">
    <property type="nucleotide sequence ID" value="NZ_APNK01000005.1"/>
</dbReference>
<dbReference type="AlphaFoldDB" id="A0A084INI8"/>
<dbReference type="InterPro" id="IPR048903">
    <property type="entry name" value="MdcG_N"/>
</dbReference>
<evidence type="ECO:0000256" key="1">
    <source>
        <dbReference type="ARBA" id="ARBA00022679"/>
    </source>
</evidence>
<dbReference type="EMBL" id="APNK01000005">
    <property type="protein sequence ID" value="KEZ78272.1"/>
    <property type="molecule type" value="Genomic_DNA"/>
</dbReference>
<evidence type="ECO:0000313" key="5">
    <source>
        <dbReference type="EMBL" id="KEZ78272.1"/>
    </source>
</evidence>
<proteinExistence type="predicted"/>
<keyword evidence="2" id="KW-0548">Nucleotidyltransferase</keyword>
<dbReference type="GO" id="GO:0016779">
    <property type="term" value="F:nucleotidyltransferase activity"/>
    <property type="evidence" value="ECO:0007669"/>
    <property type="project" value="UniProtKB-KW"/>
</dbReference>
<evidence type="ECO:0000256" key="2">
    <source>
        <dbReference type="ARBA" id="ARBA00022695"/>
    </source>
</evidence>
<gene>
    <name evidence="5" type="ORF">C41B8_05203</name>
</gene>
<keyword evidence="1 5" id="KW-0808">Transferase</keyword>
<dbReference type="OrthoDB" id="1275217at2"/>
<dbReference type="STRING" id="1304275.C41B8_05203"/>